<evidence type="ECO:0000313" key="2">
    <source>
        <dbReference type="EMBL" id="TWI98180.1"/>
    </source>
</evidence>
<reference evidence="2 3" key="1">
    <citation type="submission" date="2019-07" db="EMBL/GenBank/DDBJ databases">
        <title>Genomic Encyclopedia of Archaeal and Bacterial Type Strains, Phase II (KMG-II): from individual species to whole genera.</title>
        <authorList>
            <person name="Goeker M."/>
        </authorList>
    </citation>
    <scope>NUCLEOTIDE SEQUENCE [LARGE SCALE GENOMIC DNA]</scope>
    <source>
        <strain evidence="2 3">ATCC BAA-1854</strain>
    </source>
</reference>
<dbReference type="AlphaFoldDB" id="A0A562TZC7"/>
<sequence>MKKLLFLLLLFNSLTSAFSQQNTDQSLWHLIVVDSLSNHSLARVTIAINKTHYYSTSINGSVNIDKSYINRDSRLRISCIGYSPFLLKIGSAALPDTIRLARSITLLHEVKISPYKPQPVTWGYFKTKHIGSLNSSPNNESAEYFPNDAKVSGTIASVDFELNDRQHAIEKPFGVEVLSRSDDSIFPDTALITDSIIVYNPEKKPHVSVDLSKYHIQVPKNGFFIVFETLDDSYYEKGTIYVDNYMYSKTPAINIFLTKKDGYSGECCDPIPPKLTGPYCMTGNSRKEYAWYVKTDQWIIYQQGINFAIKVTITPN</sequence>
<name>A0A562TZC7_9SPHI</name>
<gene>
    <name evidence="2" type="ORF">JN11_03259</name>
</gene>
<comment type="caution">
    <text evidence="2">The sequence shown here is derived from an EMBL/GenBank/DDBJ whole genome shotgun (WGS) entry which is preliminary data.</text>
</comment>
<dbReference type="EMBL" id="VLLI01000009">
    <property type="protein sequence ID" value="TWI98180.1"/>
    <property type="molecule type" value="Genomic_DNA"/>
</dbReference>
<dbReference type="RefSeq" id="WP_144914167.1">
    <property type="nucleotide sequence ID" value="NZ_VLLI01000009.1"/>
</dbReference>
<keyword evidence="3" id="KW-1185">Reference proteome</keyword>
<accession>A0A562TZC7</accession>
<protein>
    <submittedName>
        <fullName evidence="2">Uncharacterized protein</fullName>
    </submittedName>
</protein>
<organism evidence="2 3">
    <name type="scientific">Mucilaginibacter frigoritolerans</name>
    <dbReference type="NCBI Taxonomy" id="652788"/>
    <lineage>
        <taxon>Bacteria</taxon>
        <taxon>Pseudomonadati</taxon>
        <taxon>Bacteroidota</taxon>
        <taxon>Sphingobacteriia</taxon>
        <taxon>Sphingobacteriales</taxon>
        <taxon>Sphingobacteriaceae</taxon>
        <taxon>Mucilaginibacter</taxon>
    </lineage>
</organism>
<evidence type="ECO:0000256" key="1">
    <source>
        <dbReference type="SAM" id="SignalP"/>
    </source>
</evidence>
<keyword evidence="1" id="KW-0732">Signal</keyword>
<proteinExistence type="predicted"/>
<evidence type="ECO:0000313" key="3">
    <source>
        <dbReference type="Proteomes" id="UP000317010"/>
    </source>
</evidence>
<feature type="signal peptide" evidence="1">
    <location>
        <begin position="1"/>
        <end position="19"/>
    </location>
</feature>
<feature type="chain" id="PRO_5021966061" evidence="1">
    <location>
        <begin position="20"/>
        <end position="316"/>
    </location>
</feature>
<dbReference type="Proteomes" id="UP000317010">
    <property type="component" value="Unassembled WGS sequence"/>
</dbReference>
<dbReference type="OrthoDB" id="787688at2"/>